<dbReference type="EMBL" id="WJQU01000003">
    <property type="protein sequence ID" value="KAJ6638377.1"/>
    <property type="molecule type" value="Genomic_DNA"/>
</dbReference>
<dbReference type="GO" id="GO:0030431">
    <property type="term" value="P:sleep"/>
    <property type="evidence" value="ECO:0007669"/>
    <property type="project" value="InterPro"/>
</dbReference>
<evidence type="ECO:0000313" key="4">
    <source>
        <dbReference type="EMBL" id="KAJ6638377.1"/>
    </source>
</evidence>
<reference evidence="4" key="1">
    <citation type="submission" date="2022-07" db="EMBL/GenBank/DDBJ databases">
        <authorList>
            <person name="Trinca V."/>
            <person name="Uliana J.V.C."/>
            <person name="Torres T.T."/>
            <person name="Ward R.J."/>
            <person name="Monesi N."/>
        </authorList>
    </citation>
    <scope>NUCLEOTIDE SEQUENCE</scope>
    <source>
        <strain evidence="4">HSMRA1968</strain>
        <tissue evidence="4">Whole embryos</tissue>
    </source>
</reference>
<keyword evidence="1 3" id="KW-0732">Signal</keyword>
<dbReference type="Proteomes" id="UP001151699">
    <property type="component" value="Chromosome X"/>
</dbReference>
<proteinExistence type="predicted"/>
<feature type="signal peptide" evidence="3">
    <location>
        <begin position="1"/>
        <end position="21"/>
    </location>
</feature>
<accession>A0A9Q0MUQ9</accession>
<sequence>MNSNLCLVLLCIVCLVDFSNGLKCYNCDSYDDKDCLDINGNSTVLEPEECNVEIIYGGPLAGFHLGVTKHYTGTQFTNSLAVDFDCIKTEITLSRTVFQNETNQVTERNVYVTRTCSIKSTPDACDRFKSMLKPNPTAELIFCGHCDTDACNVGRMTTPLWLPLCIFTIVLLVMKYF</sequence>
<dbReference type="Pfam" id="PF17064">
    <property type="entry name" value="QVR"/>
    <property type="match status" value="1"/>
</dbReference>
<dbReference type="AlphaFoldDB" id="A0A9Q0MUQ9"/>
<evidence type="ECO:0000313" key="5">
    <source>
        <dbReference type="Proteomes" id="UP001151699"/>
    </source>
</evidence>
<keyword evidence="5" id="KW-1185">Reference proteome</keyword>
<evidence type="ECO:0000256" key="1">
    <source>
        <dbReference type="ARBA" id="ARBA00022729"/>
    </source>
</evidence>
<gene>
    <name evidence="4" type="ORF">Bhyg_11112</name>
</gene>
<evidence type="ECO:0008006" key="6">
    <source>
        <dbReference type="Google" id="ProtNLM"/>
    </source>
</evidence>
<feature type="chain" id="PRO_5040146765" description="Protein quiver" evidence="3">
    <location>
        <begin position="22"/>
        <end position="177"/>
    </location>
</feature>
<comment type="caution">
    <text evidence="4">The sequence shown here is derived from an EMBL/GenBank/DDBJ whole genome shotgun (WGS) entry which is preliminary data.</text>
</comment>
<organism evidence="4 5">
    <name type="scientific">Pseudolycoriella hygida</name>
    <dbReference type="NCBI Taxonomy" id="35572"/>
    <lineage>
        <taxon>Eukaryota</taxon>
        <taxon>Metazoa</taxon>
        <taxon>Ecdysozoa</taxon>
        <taxon>Arthropoda</taxon>
        <taxon>Hexapoda</taxon>
        <taxon>Insecta</taxon>
        <taxon>Pterygota</taxon>
        <taxon>Neoptera</taxon>
        <taxon>Endopterygota</taxon>
        <taxon>Diptera</taxon>
        <taxon>Nematocera</taxon>
        <taxon>Sciaroidea</taxon>
        <taxon>Sciaridae</taxon>
        <taxon>Pseudolycoriella</taxon>
    </lineage>
</organism>
<dbReference type="InterPro" id="IPR031424">
    <property type="entry name" value="QVR-like"/>
</dbReference>
<evidence type="ECO:0000256" key="3">
    <source>
        <dbReference type="SAM" id="SignalP"/>
    </source>
</evidence>
<keyword evidence="2" id="KW-0325">Glycoprotein</keyword>
<evidence type="ECO:0000256" key="2">
    <source>
        <dbReference type="ARBA" id="ARBA00023180"/>
    </source>
</evidence>
<name>A0A9Q0MUQ9_9DIPT</name>
<protein>
    <recommendedName>
        <fullName evidence="6">Protein quiver</fullName>
    </recommendedName>
</protein>
<dbReference type="OrthoDB" id="6420171at2759"/>
<dbReference type="GO" id="GO:0032222">
    <property type="term" value="P:regulation of synaptic transmission, cholinergic"/>
    <property type="evidence" value="ECO:0007669"/>
    <property type="project" value="InterPro"/>
</dbReference>